<dbReference type="InterPro" id="IPR000415">
    <property type="entry name" value="Nitroreductase-like"/>
</dbReference>
<dbReference type="PANTHER" id="PTHR43425">
    <property type="entry name" value="OXYGEN-INSENSITIVE NADPH NITROREDUCTASE"/>
    <property type="match status" value="1"/>
</dbReference>
<evidence type="ECO:0000259" key="7">
    <source>
        <dbReference type="Pfam" id="PF00881"/>
    </source>
</evidence>
<name>A0ABR8NDV6_9ACTN</name>
<evidence type="ECO:0000256" key="3">
    <source>
        <dbReference type="ARBA" id="ARBA00022643"/>
    </source>
</evidence>
<accession>A0ABR8NDV6</accession>
<evidence type="ECO:0000313" key="8">
    <source>
        <dbReference type="EMBL" id="MBD3925064.1"/>
    </source>
</evidence>
<dbReference type="EMBL" id="JACXYZ010000001">
    <property type="protein sequence ID" value="MBD3925064.1"/>
    <property type="molecule type" value="Genomic_DNA"/>
</dbReference>
<evidence type="ECO:0000256" key="2">
    <source>
        <dbReference type="ARBA" id="ARBA00022630"/>
    </source>
</evidence>
<reference evidence="8 9" key="1">
    <citation type="submission" date="2020-09" db="EMBL/GenBank/DDBJ databases">
        <title>novel species in genus Nocardioides.</title>
        <authorList>
            <person name="Zhang G."/>
        </authorList>
    </citation>
    <scope>NUCLEOTIDE SEQUENCE [LARGE SCALE GENOMIC DNA]</scope>
    <source>
        <strain evidence="8 9">KCTC 39551</strain>
    </source>
</reference>
<evidence type="ECO:0000256" key="6">
    <source>
        <dbReference type="SAM" id="MobiDB-lite"/>
    </source>
</evidence>
<dbReference type="PANTHER" id="PTHR43425:SF2">
    <property type="entry name" value="OXYGEN-INSENSITIVE NADPH NITROREDUCTASE"/>
    <property type="match status" value="1"/>
</dbReference>
<evidence type="ECO:0000256" key="5">
    <source>
        <dbReference type="PIRNR" id="PIRNR005426"/>
    </source>
</evidence>
<dbReference type="InterPro" id="IPR029479">
    <property type="entry name" value="Nitroreductase"/>
</dbReference>
<dbReference type="SUPFAM" id="SSF55469">
    <property type="entry name" value="FMN-dependent nitroreductase-like"/>
    <property type="match status" value="1"/>
</dbReference>
<evidence type="ECO:0000256" key="1">
    <source>
        <dbReference type="ARBA" id="ARBA00008366"/>
    </source>
</evidence>
<dbReference type="RefSeq" id="WP_191194762.1">
    <property type="nucleotide sequence ID" value="NZ_JACXYZ010000001.1"/>
</dbReference>
<dbReference type="PIRSF" id="PIRSF005426">
    <property type="entry name" value="Frp"/>
    <property type="match status" value="1"/>
</dbReference>
<dbReference type="Gene3D" id="3.40.109.10">
    <property type="entry name" value="NADH Oxidase"/>
    <property type="match status" value="1"/>
</dbReference>
<sequence length="275" mass="30164">MTITDRAQDTGWNQRYGATEEPDHTEVPDVVRLQLAHRSVRRFLPGEVSDDELRTLVAAAQSAPTSSNLQPWSVVAVRDPQRRRRLSTLAARQQFVAEAPLLLVWVADLGRARRLAERRGHKLEAADYLETALIGFIDVALAAQNAVVAAESLGLGSCFVGAIRNNPEDVAAELGLPAHAVAAFGLAVGRPDPAEHAGVKPRLPQEAVLHQETYDAERADAQLTAYDERLTHYNERYGLVGGWTDRVLTRLAGPESMAGRHRLREALEQLGLPVR</sequence>
<evidence type="ECO:0000313" key="9">
    <source>
        <dbReference type="Proteomes" id="UP000618818"/>
    </source>
</evidence>
<organism evidence="8 9">
    <name type="scientific">Nocardioides cavernae</name>
    <dbReference type="NCBI Taxonomy" id="1921566"/>
    <lineage>
        <taxon>Bacteria</taxon>
        <taxon>Bacillati</taxon>
        <taxon>Actinomycetota</taxon>
        <taxon>Actinomycetes</taxon>
        <taxon>Propionibacteriales</taxon>
        <taxon>Nocardioidaceae</taxon>
        <taxon>Nocardioides</taxon>
    </lineage>
</organism>
<keyword evidence="3 5" id="KW-0288">FMN</keyword>
<feature type="domain" description="Nitroreductase" evidence="7">
    <location>
        <begin position="37"/>
        <end position="189"/>
    </location>
</feature>
<comment type="similarity">
    <text evidence="1 5">Belongs to the flavin oxidoreductase frp family.</text>
</comment>
<proteinExistence type="inferred from homology"/>
<feature type="region of interest" description="Disordered" evidence="6">
    <location>
        <begin position="1"/>
        <end position="24"/>
    </location>
</feature>
<dbReference type="Proteomes" id="UP000618818">
    <property type="component" value="Unassembled WGS sequence"/>
</dbReference>
<comment type="caution">
    <text evidence="8">The sequence shown here is derived from an EMBL/GenBank/DDBJ whole genome shotgun (WGS) entry which is preliminary data.</text>
</comment>
<keyword evidence="2 5" id="KW-0285">Flavoprotein</keyword>
<evidence type="ECO:0000256" key="4">
    <source>
        <dbReference type="ARBA" id="ARBA00023002"/>
    </source>
</evidence>
<feature type="compositionally biased region" description="Polar residues" evidence="6">
    <location>
        <begin position="1"/>
        <end position="13"/>
    </location>
</feature>
<dbReference type="Pfam" id="PF00881">
    <property type="entry name" value="Nitroreductase"/>
    <property type="match status" value="1"/>
</dbReference>
<keyword evidence="9" id="KW-1185">Reference proteome</keyword>
<protein>
    <submittedName>
        <fullName evidence="8">NADPH-dependent oxidoreductase</fullName>
    </submittedName>
</protein>
<keyword evidence="4 5" id="KW-0560">Oxidoreductase</keyword>
<keyword evidence="5" id="KW-0521">NADP</keyword>
<gene>
    <name evidence="8" type="ORF">IEZ26_10565</name>
</gene>
<dbReference type="InterPro" id="IPR016446">
    <property type="entry name" value="Flavin_OxRdtase_Frp"/>
</dbReference>
<dbReference type="CDD" id="cd02146">
    <property type="entry name" value="NfsA-like"/>
    <property type="match status" value="1"/>
</dbReference>